<proteinExistence type="predicted"/>
<evidence type="ECO:0000256" key="1">
    <source>
        <dbReference type="ARBA" id="ARBA00022574"/>
    </source>
</evidence>
<dbReference type="InterPro" id="IPR019775">
    <property type="entry name" value="WD40_repeat_CS"/>
</dbReference>
<feature type="repeat" description="WD" evidence="3">
    <location>
        <begin position="445"/>
        <end position="484"/>
    </location>
</feature>
<feature type="repeat" description="WD" evidence="3">
    <location>
        <begin position="498"/>
        <end position="530"/>
    </location>
</feature>
<evidence type="ECO:0000313" key="7">
    <source>
        <dbReference type="Proteomes" id="UP001295423"/>
    </source>
</evidence>
<feature type="region of interest" description="Disordered" evidence="4">
    <location>
        <begin position="55"/>
        <end position="75"/>
    </location>
</feature>
<dbReference type="EMBL" id="CAKOGP040000001">
    <property type="protein sequence ID" value="CAJ1916396.1"/>
    <property type="molecule type" value="Genomic_DNA"/>
</dbReference>
<evidence type="ECO:0000259" key="5">
    <source>
        <dbReference type="Pfam" id="PF08614"/>
    </source>
</evidence>
<organism evidence="6 7">
    <name type="scientific">Cylindrotheca closterium</name>
    <dbReference type="NCBI Taxonomy" id="2856"/>
    <lineage>
        <taxon>Eukaryota</taxon>
        <taxon>Sar</taxon>
        <taxon>Stramenopiles</taxon>
        <taxon>Ochrophyta</taxon>
        <taxon>Bacillariophyta</taxon>
        <taxon>Bacillariophyceae</taxon>
        <taxon>Bacillariophycidae</taxon>
        <taxon>Bacillariales</taxon>
        <taxon>Bacillariaceae</taxon>
        <taxon>Cylindrotheca</taxon>
    </lineage>
</organism>
<dbReference type="PROSITE" id="PS50082">
    <property type="entry name" value="WD_REPEATS_2"/>
    <property type="match status" value="5"/>
</dbReference>
<dbReference type="Pfam" id="PF00400">
    <property type="entry name" value="WD40"/>
    <property type="match status" value="4"/>
</dbReference>
<feature type="domain" description="Autophagy-related protein 16" evidence="5">
    <location>
        <begin position="9"/>
        <end position="203"/>
    </location>
</feature>
<dbReference type="PROSITE" id="PS50294">
    <property type="entry name" value="WD_REPEATS_REGION"/>
    <property type="match status" value="2"/>
</dbReference>
<reference evidence="6" key="1">
    <citation type="submission" date="2023-08" db="EMBL/GenBank/DDBJ databases">
        <authorList>
            <person name="Audoor S."/>
            <person name="Bilcke G."/>
        </authorList>
    </citation>
    <scope>NUCLEOTIDE SEQUENCE</scope>
</reference>
<keyword evidence="1 3" id="KW-0853">WD repeat</keyword>
<keyword evidence="2" id="KW-0677">Repeat</keyword>
<dbReference type="SUPFAM" id="SSF50978">
    <property type="entry name" value="WD40 repeat-like"/>
    <property type="match status" value="1"/>
</dbReference>
<dbReference type="InterPro" id="IPR013923">
    <property type="entry name" value="Autophagy-rel_prot_16_dom"/>
</dbReference>
<evidence type="ECO:0000256" key="4">
    <source>
        <dbReference type="SAM" id="MobiDB-lite"/>
    </source>
</evidence>
<dbReference type="SMART" id="SM00320">
    <property type="entry name" value="WD40"/>
    <property type="match status" value="7"/>
</dbReference>
<keyword evidence="7" id="KW-1185">Reference proteome</keyword>
<dbReference type="PANTHER" id="PTHR19879">
    <property type="entry name" value="TRANSCRIPTION INITIATION FACTOR TFIID"/>
    <property type="match status" value="1"/>
</dbReference>
<evidence type="ECO:0000256" key="2">
    <source>
        <dbReference type="ARBA" id="ARBA00022737"/>
    </source>
</evidence>
<accession>A0AAD2CDE3</accession>
<dbReference type="InterPro" id="IPR036322">
    <property type="entry name" value="WD40_repeat_dom_sf"/>
</dbReference>
<dbReference type="AlphaFoldDB" id="A0AAD2CDE3"/>
<dbReference type="InterPro" id="IPR015943">
    <property type="entry name" value="WD40/YVTN_repeat-like_dom_sf"/>
</dbReference>
<feature type="repeat" description="WD" evidence="3">
    <location>
        <begin position="356"/>
        <end position="397"/>
    </location>
</feature>
<evidence type="ECO:0000256" key="3">
    <source>
        <dbReference type="PROSITE-ProRule" id="PRU00221"/>
    </source>
</evidence>
<dbReference type="PRINTS" id="PR00320">
    <property type="entry name" value="GPROTEINBRPT"/>
</dbReference>
<sequence length="566" mass="62345">MAVMDDLYELIQRRNRQETDPFIEIHQANATLLKQIDALKTKCNDLERELVIEKEHHPADSASNGGRGAVPQSLSLKQETKLREKLEKLQEELNEKLKQSAEGQSNILELTQEISSLKDLNVAQASTIANLKAENERKESAIDHMTNELVDAKSRTKLAEQQYTGLKDMIRVLQDENDSLKKENEQFSSRMVSEKEKMIDEMNKLTEMVDKYKREVDLLHSLKEQDDKRKSWFKLGGRINQEEGTDGDQDDGESRKFGSLAVVVPSAPMHTIQAHKGDASCVQYDASGTDLVATGGADSIVQVWDTASGQLRQTLRGGSSNSILSCDISNGVVIAGGSDKTCRVWNMRTGRMIHHLVGHAHKITCVKLFGSEKGVITGSADRSLKVWDISRQTYKQTTTLRHSSTANCVDVSPDLFTVVTAHLDGGVRLFHLQTGERLSDISGIHQGAVTSVQFHPKDASKVLTNGMDSTLKIVDIRTGTPIHTFSDVQFQTSYGWASASFSPDGLYVGAGSATGMVLVWDAESGKLRKKLSNHQSCVCGFAWSRGGTSGQQVASVDKKGVLTLWS</sequence>
<dbReference type="InterPro" id="IPR020472">
    <property type="entry name" value="WD40_PAC1"/>
</dbReference>
<evidence type="ECO:0000313" key="6">
    <source>
        <dbReference type="EMBL" id="CAJ1916396.1"/>
    </source>
</evidence>
<gene>
    <name evidence="6" type="ORF">CYCCA115_LOCUS748</name>
</gene>
<dbReference type="InterPro" id="IPR001680">
    <property type="entry name" value="WD40_rpt"/>
</dbReference>
<comment type="caution">
    <text evidence="6">The sequence shown here is derived from an EMBL/GenBank/DDBJ whole genome shotgun (WGS) entry which is preliminary data.</text>
</comment>
<dbReference type="Pfam" id="PF08614">
    <property type="entry name" value="ATG16"/>
    <property type="match status" value="1"/>
</dbReference>
<dbReference type="CDD" id="cd00200">
    <property type="entry name" value="WD40"/>
    <property type="match status" value="1"/>
</dbReference>
<dbReference type="Gene3D" id="2.130.10.10">
    <property type="entry name" value="YVTN repeat-like/Quinoprotein amine dehydrogenase"/>
    <property type="match status" value="3"/>
</dbReference>
<feature type="repeat" description="WD" evidence="3">
    <location>
        <begin position="333"/>
        <end position="355"/>
    </location>
</feature>
<dbReference type="Proteomes" id="UP001295423">
    <property type="component" value="Unassembled WGS sequence"/>
</dbReference>
<feature type="repeat" description="WD" evidence="3">
    <location>
        <begin position="272"/>
        <end position="314"/>
    </location>
</feature>
<protein>
    <recommendedName>
        <fullName evidence="5">Autophagy-related protein 16 domain-containing protein</fullName>
    </recommendedName>
</protein>
<name>A0AAD2CDE3_9STRA</name>
<dbReference type="PROSITE" id="PS00678">
    <property type="entry name" value="WD_REPEATS_1"/>
    <property type="match status" value="2"/>
</dbReference>
<dbReference type="PANTHER" id="PTHR19879:SF9">
    <property type="entry name" value="TRANSCRIPTION INITIATION FACTOR TFIID SUBUNIT 5"/>
    <property type="match status" value="1"/>
</dbReference>